<keyword evidence="2" id="KW-0378">Hydrolase</keyword>
<keyword evidence="2" id="KW-0645">Protease</keyword>
<comment type="similarity">
    <text evidence="1">Belongs to the peptidase S58 family.</text>
</comment>
<evidence type="ECO:0000313" key="3">
    <source>
        <dbReference type="Proteomes" id="UP000523821"/>
    </source>
</evidence>
<dbReference type="PANTHER" id="PTHR36512">
    <property type="entry name" value="D-AMINOPEPTIDASE"/>
    <property type="match status" value="1"/>
</dbReference>
<organism evidence="2 3">
    <name type="scientific">Prosthecomicrobium pneumaticum</name>
    <dbReference type="NCBI Taxonomy" id="81895"/>
    <lineage>
        <taxon>Bacteria</taxon>
        <taxon>Pseudomonadati</taxon>
        <taxon>Pseudomonadota</taxon>
        <taxon>Alphaproteobacteria</taxon>
        <taxon>Hyphomicrobiales</taxon>
        <taxon>Kaistiaceae</taxon>
        <taxon>Prosthecomicrobium</taxon>
    </lineage>
</organism>
<dbReference type="EC" id="3.4.11.19" evidence="2"/>
<protein>
    <submittedName>
        <fullName evidence="2">D-aminopeptidase</fullName>
        <ecNumber evidence="2">3.4.11.19</ecNumber>
    </submittedName>
</protein>
<keyword evidence="2" id="KW-0031">Aminopeptidase</keyword>
<dbReference type="Gene3D" id="3.60.70.12">
    <property type="entry name" value="L-amino peptidase D-ALA esterase/amidase"/>
    <property type="match status" value="1"/>
</dbReference>
<gene>
    <name evidence="2" type="ORF">GGQ63_001774</name>
</gene>
<accession>A0A7W9CVM6</accession>
<dbReference type="Proteomes" id="UP000523821">
    <property type="component" value="Unassembled WGS sequence"/>
</dbReference>
<name>A0A7W9CVM6_9HYPH</name>
<keyword evidence="3" id="KW-1185">Reference proteome</keyword>
<proteinExistence type="inferred from homology"/>
<dbReference type="SUPFAM" id="SSF56266">
    <property type="entry name" value="DmpA/ArgJ-like"/>
    <property type="match status" value="1"/>
</dbReference>
<evidence type="ECO:0000256" key="1">
    <source>
        <dbReference type="ARBA" id="ARBA00007068"/>
    </source>
</evidence>
<comment type="caution">
    <text evidence="2">The sequence shown here is derived from an EMBL/GenBank/DDBJ whole genome shotgun (WGS) entry which is preliminary data.</text>
</comment>
<dbReference type="CDD" id="cd02252">
    <property type="entry name" value="nylC_like"/>
    <property type="match status" value="1"/>
</dbReference>
<sequence>MDVAEAPLRNLVTDVPGVLVGSAEDRQGATGVTAVVFEEPAVASIAVLGGAPGLRDTGLLEPEMTVERVDAILLSGGSAFGLDAAGGAMAALAARGRGFAVGPARVPIVPQAILFDLLNGGDKPWARGEGGAPPYRALGAAAVEAAGLAFALGTAGAGFGATTLDLKGGLGSASAVLGDGVRVGAVVAVNAVGSAVIGGGPHFWAAPYERGAEFGGLGWPAAIPAAALAPRFKGGPGANTTIALVATDAVLTKAQAKRLAIAAHDGFARALRPAHAPLDGDVVFSAATGRRPLADPVFGLAELCLAAADCLARAIARGVHAATALDRPGAQPAWRDRFGTLSPPLGGPL</sequence>
<dbReference type="InterPro" id="IPR016117">
    <property type="entry name" value="ArgJ-like_dom_sf"/>
</dbReference>
<dbReference type="GO" id="GO:0004177">
    <property type="term" value="F:aminopeptidase activity"/>
    <property type="evidence" value="ECO:0007669"/>
    <property type="project" value="UniProtKB-KW"/>
</dbReference>
<dbReference type="PANTHER" id="PTHR36512:SF3">
    <property type="entry name" value="BLR5678 PROTEIN"/>
    <property type="match status" value="1"/>
</dbReference>
<dbReference type="InterPro" id="IPR005321">
    <property type="entry name" value="Peptidase_S58_DmpA"/>
</dbReference>
<evidence type="ECO:0000313" key="2">
    <source>
        <dbReference type="EMBL" id="MBB5752720.1"/>
    </source>
</evidence>
<dbReference type="EMBL" id="JACHOO010000003">
    <property type="protein sequence ID" value="MBB5752720.1"/>
    <property type="molecule type" value="Genomic_DNA"/>
</dbReference>
<dbReference type="AlphaFoldDB" id="A0A7W9CVM6"/>
<dbReference type="Pfam" id="PF03576">
    <property type="entry name" value="Peptidase_S58"/>
    <property type="match status" value="1"/>
</dbReference>
<reference evidence="2 3" key="1">
    <citation type="submission" date="2020-08" db="EMBL/GenBank/DDBJ databases">
        <title>Genomic Encyclopedia of Type Strains, Phase IV (KMG-IV): sequencing the most valuable type-strain genomes for metagenomic binning, comparative biology and taxonomic classification.</title>
        <authorList>
            <person name="Goeker M."/>
        </authorList>
    </citation>
    <scope>NUCLEOTIDE SEQUENCE [LARGE SCALE GENOMIC DNA]</scope>
    <source>
        <strain evidence="2 3">DSM 16268</strain>
    </source>
</reference>